<evidence type="ECO:0000313" key="1">
    <source>
        <dbReference type="EMBL" id="CAH0553612.1"/>
    </source>
</evidence>
<dbReference type="AlphaFoldDB" id="A0A9P0B084"/>
<protein>
    <submittedName>
        <fullName evidence="1">Uncharacterized protein</fullName>
    </submittedName>
</protein>
<reference evidence="1" key="1">
    <citation type="submission" date="2021-12" db="EMBL/GenBank/DDBJ databases">
        <authorList>
            <person name="King R."/>
        </authorList>
    </citation>
    <scope>NUCLEOTIDE SEQUENCE</scope>
</reference>
<accession>A0A9P0B084</accession>
<keyword evidence="2" id="KW-1185">Reference proteome</keyword>
<name>A0A9P0B084_BRAAE</name>
<sequence length="249" mass="29431">MERMAYKIWNQERSKKICLILKKEIANLYETIILEEKDGTVLQEKEEIEYFSNEIFILVTKNENWMPESEQMQIITVPNNSDTDNSTITFSSEKSTEESLDTQNYNILWDKFLIPWKRLPQTFLEKLENTTRKSSITSRVVNIIVDEMREIKKTIPIKVFKEIAKQIVDKYSNSFQDVNEDGNIFGNGIGSLVTKFIDRNNYLNRLHKKQIDINVPKLKRQKLLLEQVVPIVKEKWIPKKKMIAMRVIL</sequence>
<proteinExistence type="predicted"/>
<gene>
    <name evidence="1" type="ORF">MELIAE_LOCUS5562</name>
</gene>
<evidence type="ECO:0000313" key="2">
    <source>
        <dbReference type="Proteomes" id="UP001154078"/>
    </source>
</evidence>
<dbReference type="OrthoDB" id="8806090at2759"/>
<dbReference type="EMBL" id="OV121134">
    <property type="protein sequence ID" value="CAH0553612.1"/>
    <property type="molecule type" value="Genomic_DNA"/>
</dbReference>
<organism evidence="1 2">
    <name type="scientific">Brassicogethes aeneus</name>
    <name type="common">Rape pollen beetle</name>
    <name type="synonym">Meligethes aeneus</name>
    <dbReference type="NCBI Taxonomy" id="1431903"/>
    <lineage>
        <taxon>Eukaryota</taxon>
        <taxon>Metazoa</taxon>
        <taxon>Ecdysozoa</taxon>
        <taxon>Arthropoda</taxon>
        <taxon>Hexapoda</taxon>
        <taxon>Insecta</taxon>
        <taxon>Pterygota</taxon>
        <taxon>Neoptera</taxon>
        <taxon>Endopterygota</taxon>
        <taxon>Coleoptera</taxon>
        <taxon>Polyphaga</taxon>
        <taxon>Cucujiformia</taxon>
        <taxon>Nitidulidae</taxon>
        <taxon>Meligethinae</taxon>
        <taxon>Brassicogethes</taxon>
    </lineage>
</organism>
<dbReference type="Proteomes" id="UP001154078">
    <property type="component" value="Chromosome 3"/>
</dbReference>